<reference evidence="1 2" key="2">
    <citation type="journal article" date="2007" name="BMC Biol.">
        <title>A 100%-complete sequence reveals unusually simple genomic features in the hot-spring red alga Cyanidioschyzon merolae.</title>
        <authorList>
            <person name="Nozaki H."/>
            <person name="Takano H."/>
            <person name="Misumi O."/>
            <person name="Terasawa K."/>
            <person name="Matsuzaki M."/>
            <person name="Maruyama S."/>
            <person name="Nishida K."/>
            <person name="Yagisawa F."/>
            <person name="Yoshida Y."/>
            <person name="Fujiwara T."/>
            <person name="Takio S."/>
            <person name="Tamura K."/>
            <person name="Chung S.J."/>
            <person name="Nakamura S."/>
            <person name="Kuroiwa H."/>
            <person name="Tanaka K."/>
            <person name="Sato N."/>
            <person name="Kuroiwa T."/>
        </authorList>
    </citation>
    <scope>NUCLEOTIDE SEQUENCE [LARGE SCALE GENOMIC DNA]</scope>
    <source>
        <strain evidence="1 2">10D</strain>
    </source>
</reference>
<dbReference type="Proteomes" id="UP000007014">
    <property type="component" value="Chromosome 15"/>
</dbReference>
<gene>
    <name evidence="1" type="ORF">CYME_CMO087C</name>
</gene>
<organism evidence="1 2">
    <name type="scientific">Cyanidioschyzon merolae (strain NIES-3377 / 10D)</name>
    <name type="common">Unicellular red alga</name>
    <dbReference type="NCBI Taxonomy" id="280699"/>
    <lineage>
        <taxon>Eukaryota</taxon>
        <taxon>Rhodophyta</taxon>
        <taxon>Bangiophyceae</taxon>
        <taxon>Cyanidiales</taxon>
        <taxon>Cyanidiaceae</taxon>
        <taxon>Cyanidioschyzon</taxon>
    </lineage>
</organism>
<dbReference type="KEGG" id="cme:CYME_CMO087C"/>
<reference evidence="1 2" key="1">
    <citation type="journal article" date="2004" name="Nature">
        <title>Genome sequence of the ultrasmall unicellular red alga Cyanidioschyzon merolae 10D.</title>
        <authorList>
            <person name="Matsuzaki M."/>
            <person name="Misumi O."/>
            <person name="Shin-i T."/>
            <person name="Maruyama S."/>
            <person name="Takahara M."/>
            <person name="Miyagishima S."/>
            <person name="Mori T."/>
            <person name="Nishida K."/>
            <person name="Yagisawa F."/>
            <person name="Nishida K."/>
            <person name="Yoshida Y."/>
            <person name="Nishimura Y."/>
            <person name="Nakao S."/>
            <person name="Kobayashi T."/>
            <person name="Momoyama Y."/>
            <person name="Higashiyama T."/>
            <person name="Minoda A."/>
            <person name="Sano M."/>
            <person name="Nomoto H."/>
            <person name="Oishi K."/>
            <person name="Hayashi H."/>
            <person name="Ohta F."/>
            <person name="Nishizaka S."/>
            <person name="Haga S."/>
            <person name="Miura S."/>
            <person name="Morishita T."/>
            <person name="Kabeya Y."/>
            <person name="Terasawa K."/>
            <person name="Suzuki Y."/>
            <person name="Ishii Y."/>
            <person name="Asakawa S."/>
            <person name="Takano H."/>
            <person name="Ohta N."/>
            <person name="Kuroiwa H."/>
            <person name="Tanaka K."/>
            <person name="Shimizu N."/>
            <person name="Sugano S."/>
            <person name="Sato N."/>
            <person name="Nozaki H."/>
            <person name="Ogasawara N."/>
            <person name="Kohara Y."/>
            <person name="Kuroiwa T."/>
        </authorList>
    </citation>
    <scope>NUCLEOTIDE SEQUENCE [LARGE SCALE GENOMIC DNA]</scope>
    <source>
        <strain evidence="1 2">10D</strain>
    </source>
</reference>
<dbReference type="GeneID" id="16995610"/>
<evidence type="ECO:0000313" key="1">
    <source>
        <dbReference type="EMBL" id="BAM81464.1"/>
    </source>
</evidence>
<accession>M1V9F2</accession>
<dbReference type="AlphaFoldDB" id="M1V9F2"/>
<protein>
    <submittedName>
        <fullName evidence="1">Uncharacterized protein</fullName>
    </submittedName>
</protein>
<dbReference type="HOGENOM" id="CLU_1417007_0_0_1"/>
<dbReference type="EMBL" id="AP006497">
    <property type="protein sequence ID" value="BAM81464.1"/>
    <property type="molecule type" value="Genomic_DNA"/>
</dbReference>
<sequence length="192" mass="21154">MQGPAHHVLQGTALYEPVPQTQFVAAYLHRDGSLVRTGGRTTQRCLAYAGTLHLDVCKEARKYRCSSAGWSSTNRSVEAGISICDSNACQCRMERGLRLERIHENSGLFLWSSALAFAELFCDCFLFLCVAVGFPYGVLLFPYNVLRSQWKGFGGSVEFLNALLPPVTDAFHPQAKAATYASLAIFICIVYS</sequence>
<evidence type="ECO:0000313" key="2">
    <source>
        <dbReference type="Proteomes" id="UP000007014"/>
    </source>
</evidence>
<name>M1V9F2_CYAM1</name>
<dbReference type="Gramene" id="CMO087CT">
    <property type="protein sequence ID" value="CMO087CT"/>
    <property type="gene ID" value="CMO087C"/>
</dbReference>
<keyword evidence="2" id="KW-1185">Reference proteome</keyword>
<dbReference type="RefSeq" id="XP_005537500.1">
    <property type="nucleotide sequence ID" value="XM_005537443.1"/>
</dbReference>
<proteinExistence type="predicted"/>